<reference evidence="1 2" key="1">
    <citation type="submission" date="2016-10" db="EMBL/GenBank/DDBJ databases">
        <authorList>
            <person name="de Groot N.N."/>
        </authorList>
    </citation>
    <scope>NUCLEOTIDE SEQUENCE [LARGE SCALE GENOMIC DNA]</scope>
    <source>
        <strain evidence="1 2">DSM 2698</strain>
    </source>
</reference>
<accession>A0A1G5NHD7</accession>
<protein>
    <submittedName>
        <fullName evidence="1">Uncharacterized protein</fullName>
    </submittedName>
</protein>
<dbReference type="Proteomes" id="UP000199347">
    <property type="component" value="Unassembled WGS sequence"/>
</dbReference>
<dbReference type="RefSeq" id="WP_139163730.1">
    <property type="nucleotide sequence ID" value="NZ_FMVW01000004.1"/>
</dbReference>
<dbReference type="EMBL" id="FMVW01000004">
    <property type="protein sequence ID" value="SCZ36807.1"/>
    <property type="molecule type" value="Genomic_DNA"/>
</dbReference>
<name>A0A1G5NHD7_AFIMA</name>
<gene>
    <name evidence="1" type="ORF">SAMN03080610_02041</name>
</gene>
<evidence type="ECO:0000313" key="1">
    <source>
        <dbReference type="EMBL" id="SCZ36807.1"/>
    </source>
</evidence>
<dbReference type="AlphaFoldDB" id="A0A1G5NHD7"/>
<evidence type="ECO:0000313" key="2">
    <source>
        <dbReference type="Proteomes" id="UP000199347"/>
    </source>
</evidence>
<keyword evidence="2" id="KW-1185">Reference proteome</keyword>
<dbReference type="STRING" id="1120955.SAMN03080610_02041"/>
<proteinExistence type="predicted"/>
<dbReference type="OrthoDB" id="5119069at2"/>
<organism evidence="1 2">
    <name type="scientific">Afifella marina DSM 2698</name>
    <dbReference type="NCBI Taxonomy" id="1120955"/>
    <lineage>
        <taxon>Bacteria</taxon>
        <taxon>Pseudomonadati</taxon>
        <taxon>Pseudomonadota</taxon>
        <taxon>Alphaproteobacteria</taxon>
        <taxon>Hyphomicrobiales</taxon>
        <taxon>Afifellaceae</taxon>
        <taxon>Afifella</taxon>
    </lineage>
</organism>
<sequence length="310" mass="34639">MAGNLIAVWSRVWGEVWAPLKKSEAAPEDLFVELVRALVPEPKRPEPLPPPPAEAFNASGELVDEAVAIAIASHEKLVQEYQKARDRYETALSGETSRSYFRGFLLSAGKEGMAVKILEDSWLALEIFEDERLKQRYRALVSSFLSKYNIRYELRDPFMLSVNLSGVFSQLMSETRVIVGQDPHLCELFDEFEEALADLRQSRTPARMKNCLLRQFNLLEALAARCPGVTANTLGTMCNQLDLPHETIREVGKKLYGFRCGYPGLAHPGTPHSALRPISIKDFVSLSLMLAAFTPYVANGLDAERCYAGN</sequence>